<organism evidence="1 2">
    <name type="scientific">Catharanthus roseus</name>
    <name type="common">Madagascar periwinkle</name>
    <name type="synonym">Vinca rosea</name>
    <dbReference type="NCBI Taxonomy" id="4058"/>
    <lineage>
        <taxon>Eukaryota</taxon>
        <taxon>Viridiplantae</taxon>
        <taxon>Streptophyta</taxon>
        <taxon>Embryophyta</taxon>
        <taxon>Tracheophyta</taxon>
        <taxon>Spermatophyta</taxon>
        <taxon>Magnoliopsida</taxon>
        <taxon>eudicotyledons</taxon>
        <taxon>Gunneridae</taxon>
        <taxon>Pentapetalae</taxon>
        <taxon>asterids</taxon>
        <taxon>lamiids</taxon>
        <taxon>Gentianales</taxon>
        <taxon>Apocynaceae</taxon>
        <taxon>Rauvolfioideae</taxon>
        <taxon>Vinceae</taxon>
        <taxon>Catharanthinae</taxon>
        <taxon>Catharanthus</taxon>
    </lineage>
</organism>
<reference evidence="2" key="1">
    <citation type="journal article" date="2023" name="Nat. Plants">
        <title>Single-cell RNA sequencing provides a high-resolution roadmap for understanding the multicellular compartmentation of specialized metabolism.</title>
        <authorList>
            <person name="Sun S."/>
            <person name="Shen X."/>
            <person name="Li Y."/>
            <person name="Li Y."/>
            <person name="Wang S."/>
            <person name="Li R."/>
            <person name="Zhang H."/>
            <person name="Shen G."/>
            <person name="Guo B."/>
            <person name="Wei J."/>
            <person name="Xu J."/>
            <person name="St-Pierre B."/>
            <person name="Chen S."/>
            <person name="Sun C."/>
        </authorList>
    </citation>
    <scope>NUCLEOTIDE SEQUENCE [LARGE SCALE GENOMIC DNA]</scope>
</reference>
<dbReference type="EMBL" id="CM044706">
    <property type="protein sequence ID" value="KAI5656274.1"/>
    <property type="molecule type" value="Genomic_DNA"/>
</dbReference>
<evidence type="ECO:0000313" key="2">
    <source>
        <dbReference type="Proteomes" id="UP001060085"/>
    </source>
</evidence>
<protein>
    <submittedName>
        <fullName evidence="1">Uncharacterized protein</fullName>
    </submittedName>
</protein>
<name>A0ACC0A637_CATRO</name>
<evidence type="ECO:0000313" key="1">
    <source>
        <dbReference type="EMBL" id="KAI5656274.1"/>
    </source>
</evidence>
<accession>A0ACC0A637</accession>
<comment type="caution">
    <text evidence="1">The sequence shown here is derived from an EMBL/GenBank/DDBJ whole genome shotgun (WGS) entry which is preliminary data.</text>
</comment>
<proteinExistence type="predicted"/>
<gene>
    <name evidence="1" type="ORF">M9H77_25067</name>
</gene>
<sequence>MAPHDLRRPFKRPAISDQQRRREASLRRQDENREEVKRRARSLVSTVLSFQAEPKSPSNDQELELQCEEILVETESSSPRDTFDVRHASKLRGPEARQWFSKQLMLPEWMIDVPDNLNTDWYVFARPAGQRCFVVSSNGTTVSRLRNGTMLHRFPSALPGGARGASRSGQSYCILDCIFHELDQTYYVIDVVCWAGMLLYECTADFRLFWLNSRLDEAGACAAPSTYHRYRFSTVPVYNCDLEGLRTAYSGALPYVKDGLLFYNKYAHYQTGNTPLALVWKDEKCSQYVIDTDSRGQVPSQQQVVLELLDDGRLATSDDPPVIFGCLNKDFIQETGLQSGILLRFAVNNNGLEFVDGKLERADLQYLGKVNRARLFADSYSKVVFQYTVRHSPLRIEELFASIGSFGEDGTVTRDVEMVGE</sequence>
<dbReference type="Proteomes" id="UP001060085">
    <property type="component" value="Linkage Group LG06"/>
</dbReference>
<keyword evidence="2" id="KW-1185">Reference proteome</keyword>